<keyword evidence="3" id="KW-1185">Reference proteome</keyword>
<accession>A0A562R2P3</accession>
<feature type="compositionally biased region" description="Polar residues" evidence="1">
    <location>
        <begin position="1"/>
        <end position="15"/>
    </location>
</feature>
<protein>
    <submittedName>
        <fullName evidence="2">Uncharacterized protein</fullName>
    </submittedName>
</protein>
<evidence type="ECO:0000313" key="3">
    <source>
        <dbReference type="Proteomes" id="UP000316291"/>
    </source>
</evidence>
<sequence length="62" mass="6523">MSNTQDTNSQGQAEPSESLKDAVQNEIASTPAKDALGDGSLDDVSGGLWPYVMSSTTYNKTI</sequence>
<dbReference type="AlphaFoldDB" id="A0A562R2P3"/>
<dbReference type="EMBL" id="VLLA01000020">
    <property type="protein sequence ID" value="TWI63328.1"/>
    <property type="molecule type" value="Genomic_DNA"/>
</dbReference>
<dbReference type="Proteomes" id="UP000316291">
    <property type="component" value="Unassembled WGS sequence"/>
</dbReference>
<dbReference type="RefSeq" id="WP_018645185.1">
    <property type="nucleotide sequence ID" value="NZ_VLLA01000020.1"/>
</dbReference>
<organism evidence="2 3">
    <name type="scientific">Bradyrhizobium huanghuaihaiense</name>
    <dbReference type="NCBI Taxonomy" id="990078"/>
    <lineage>
        <taxon>Bacteria</taxon>
        <taxon>Pseudomonadati</taxon>
        <taxon>Pseudomonadota</taxon>
        <taxon>Alphaproteobacteria</taxon>
        <taxon>Hyphomicrobiales</taxon>
        <taxon>Nitrobacteraceae</taxon>
        <taxon>Bradyrhizobium</taxon>
    </lineage>
</organism>
<evidence type="ECO:0000256" key="1">
    <source>
        <dbReference type="SAM" id="MobiDB-lite"/>
    </source>
</evidence>
<reference evidence="2 3" key="1">
    <citation type="journal article" date="2015" name="Stand. Genomic Sci.">
        <title>Genomic Encyclopedia of Bacterial and Archaeal Type Strains, Phase III: the genomes of soil and plant-associated and newly described type strains.</title>
        <authorList>
            <person name="Whitman W.B."/>
            <person name="Woyke T."/>
            <person name="Klenk H.P."/>
            <person name="Zhou Y."/>
            <person name="Lilburn T.G."/>
            <person name="Beck B.J."/>
            <person name="De Vos P."/>
            <person name="Vandamme P."/>
            <person name="Eisen J.A."/>
            <person name="Garrity G."/>
            <person name="Hugenholtz P."/>
            <person name="Kyrpides N.C."/>
        </authorList>
    </citation>
    <scope>NUCLEOTIDE SEQUENCE [LARGE SCALE GENOMIC DNA]</scope>
    <source>
        <strain evidence="2 3">CGMCC 1.10948</strain>
    </source>
</reference>
<gene>
    <name evidence="2" type="ORF">IQ16_06387</name>
</gene>
<comment type="caution">
    <text evidence="2">The sequence shown here is derived from an EMBL/GenBank/DDBJ whole genome shotgun (WGS) entry which is preliminary data.</text>
</comment>
<evidence type="ECO:0000313" key="2">
    <source>
        <dbReference type="EMBL" id="TWI63328.1"/>
    </source>
</evidence>
<proteinExistence type="predicted"/>
<name>A0A562R2P3_9BRAD</name>
<feature type="compositionally biased region" description="Low complexity" evidence="1">
    <location>
        <begin position="37"/>
        <end position="48"/>
    </location>
</feature>
<feature type="region of interest" description="Disordered" evidence="1">
    <location>
        <begin position="1"/>
        <end position="48"/>
    </location>
</feature>